<comment type="caution">
    <text evidence="12">The sequence shown here is derived from an EMBL/GenBank/DDBJ whole genome shotgun (WGS) entry which is preliminary data.</text>
</comment>
<dbReference type="PANTHER" id="PTHR24363:SF0">
    <property type="entry name" value="SERINE_THREONINE KINASE LIKE DOMAIN CONTAINING 1"/>
    <property type="match status" value="1"/>
</dbReference>
<dbReference type="InterPro" id="IPR017441">
    <property type="entry name" value="Protein_kinase_ATP_BS"/>
</dbReference>
<dbReference type="Proteomes" id="UP000037784">
    <property type="component" value="Unassembled WGS sequence"/>
</dbReference>
<organism evidence="12 14">
    <name type="scientific">Ardenticatena maritima</name>
    <dbReference type="NCBI Taxonomy" id="872965"/>
    <lineage>
        <taxon>Bacteria</taxon>
        <taxon>Bacillati</taxon>
        <taxon>Chloroflexota</taxon>
        <taxon>Ardenticatenia</taxon>
        <taxon>Ardenticatenales</taxon>
        <taxon>Ardenticatenaceae</taxon>
        <taxon>Ardenticatena</taxon>
    </lineage>
</organism>
<dbReference type="Pfam" id="PF13360">
    <property type="entry name" value="PQQ_2"/>
    <property type="match status" value="1"/>
</dbReference>
<dbReference type="InterPro" id="IPR018391">
    <property type="entry name" value="PQQ_b-propeller_rpt"/>
</dbReference>
<dbReference type="InterPro" id="IPR000719">
    <property type="entry name" value="Prot_kinase_dom"/>
</dbReference>
<dbReference type="EMBL" id="BBZA01000284">
    <property type="protein sequence ID" value="GAP64565.1"/>
    <property type="molecule type" value="Genomic_DNA"/>
</dbReference>
<proteinExistence type="predicted"/>
<evidence type="ECO:0000256" key="3">
    <source>
        <dbReference type="ARBA" id="ARBA00022679"/>
    </source>
</evidence>
<evidence type="ECO:0000313" key="12">
    <source>
        <dbReference type="EMBL" id="GAP64565.1"/>
    </source>
</evidence>
<evidence type="ECO:0000256" key="7">
    <source>
        <dbReference type="ARBA" id="ARBA00047899"/>
    </source>
</evidence>
<dbReference type="Gene3D" id="2.130.10.10">
    <property type="entry name" value="YVTN repeat-like/Quinoprotein amine dehydrogenase"/>
    <property type="match status" value="2"/>
</dbReference>
<dbReference type="Proteomes" id="UP000050502">
    <property type="component" value="Unassembled WGS sequence"/>
</dbReference>
<keyword evidence="2 12" id="KW-0723">Serine/threonine-protein kinase</keyword>
<keyword evidence="14" id="KW-1185">Reference proteome</keyword>
<dbReference type="AlphaFoldDB" id="A0A0M8K9L2"/>
<reference evidence="14" key="3">
    <citation type="submission" date="2015-08" db="EMBL/GenBank/DDBJ databases">
        <title>Draft Genome Sequence of a Heterotrophic Facultative Anaerobic Bacterium Ardenticatena maritima Strain 110S.</title>
        <authorList>
            <person name="Kawaichi S."/>
            <person name="Yoshida T."/>
            <person name="Sako Y."/>
            <person name="Nakamura R."/>
        </authorList>
    </citation>
    <scope>NUCLEOTIDE SEQUENCE [LARGE SCALE GENOMIC DNA]</scope>
    <source>
        <strain evidence="14">110S</strain>
    </source>
</reference>
<dbReference type="PROSITE" id="PS00107">
    <property type="entry name" value="PROTEIN_KINASE_ATP"/>
    <property type="match status" value="1"/>
</dbReference>
<sequence length="665" mass="74960">MKQSRKPQATLTPGTILGDRYIIEEVIGRGGMGAVYAARDKRFRAVIRRCAVKEMYDQLLDEEARRRAIQAFEREANILASLNHPAIPKVYDYFTEGDHHYLILEFIPGQNLLQYMQKRGRPITAEQAIDWGLQLTDVLSYLHNHNPPIIFRDLKPSNIMLRPNGLLALVDFGIAKHFQHDVRNTMIGTEGYAPPEQYEGIATPLVDIYALGATLHHLLTNTDPQQHRPFSFNTRPIHEYNPTVSEELEAIIMRAVAEDPLDRWQSAEEMHQALKSVSRGTMHSVRTLKHSSTREITRKITRRLMDATREVSPTQDVAPTRPVGDEGPATVPIQAHTRSFTVEPRWIFRTEEEVRSTPCLHEGHIYIGSYDNNLYCLDAETGEFLWKFPTRGGIPGRAVVYQNMVIVGSEDKCIYAIDALSGRQAWKAETQGRVRASPCVAYDNVYIGSDDGMFYCLDAASGRILWKYEVGAPIRSTAVVFDQIVIFGAEDTQVHGVDVMTGASRWKVRTNGPVISSPALSGDRIVVGSMDWVVYSIDASSGWVIWRYRTGDRVVSSPFVDGNKVYIGSVDAHVYCIDGEWGKLVWKRRLGHQVTSSPWVHEDRLYVGCVDGNFYCLETTHGRIQWSFQTGGPIPGSPRVGYGNVYFGSLDHFVYAIPINIDQTE</sequence>
<feature type="region of interest" description="Disordered" evidence="10">
    <location>
        <begin position="308"/>
        <end position="331"/>
    </location>
</feature>
<dbReference type="Gene3D" id="3.30.200.20">
    <property type="entry name" value="Phosphorylase Kinase, domain 1"/>
    <property type="match status" value="1"/>
</dbReference>
<evidence type="ECO:0000313" key="13">
    <source>
        <dbReference type="EMBL" id="KPL90229.1"/>
    </source>
</evidence>
<dbReference type="Gene3D" id="2.40.128.630">
    <property type="match status" value="1"/>
</dbReference>
<dbReference type="GO" id="GO:0004674">
    <property type="term" value="F:protein serine/threonine kinase activity"/>
    <property type="evidence" value="ECO:0007669"/>
    <property type="project" value="UniProtKB-KW"/>
</dbReference>
<evidence type="ECO:0000313" key="15">
    <source>
        <dbReference type="Proteomes" id="UP000050502"/>
    </source>
</evidence>
<dbReference type="PATRIC" id="fig|872965.6.peg.3083"/>
<comment type="catalytic activity">
    <reaction evidence="7">
        <text>L-threonyl-[protein] + ATP = O-phospho-L-threonyl-[protein] + ADP + H(+)</text>
        <dbReference type="Rhea" id="RHEA:46608"/>
        <dbReference type="Rhea" id="RHEA-COMP:11060"/>
        <dbReference type="Rhea" id="RHEA-COMP:11605"/>
        <dbReference type="ChEBI" id="CHEBI:15378"/>
        <dbReference type="ChEBI" id="CHEBI:30013"/>
        <dbReference type="ChEBI" id="CHEBI:30616"/>
        <dbReference type="ChEBI" id="CHEBI:61977"/>
        <dbReference type="ChEBI" id="CHEBI:456216"/>
        <dbReference type="EC" id="2.7.11.1"/>
    </reaction>
</comment>
<dbReference type="GO" id="GO:0005524">
    <property type="term" value="F:ATP binding"/>
    <property type="evidence" value="ECO:0007669"/>
    <property type="project" value="UniProtKB-UniRule"/>
</dbReference>
<dbReference type="SUPFAM" id="SSF56112">
    <property type="entry name" value="Protein kinase-like (PK-like)"/>
    <property type="match status" value="1"/>
</dbReference>
<evidence type="ECO:0000256" key="9">
    <source>
        <dbReference type="PROSITE-ProRule" id="PRU10141"/>
    </source>
</evidence>
<gene>
    <name evidence="12" type="ORF">ARMA_2988</name>
    <name evidence="13" type="ORF">SE16_00045</name>
</gene>
<dbReference type="PANTHER" id="PTHR24363">
    <property type="entry name" value="SERINE/THREONINE PROTEIN KINASE"/>
    <property type="match status" value="1"/>
</dbReference>
<keyword evidence="6 9" id="KW-0067">ATP-binding</keyword>
<dbReference type="STRING" id="872965.SE16_00045"/>
<feature type="domain" description="Protein kinase" evidence="11">
    <location>
        <begin position="21"/>
        <end position="274"/>
    </location>
</feature>
<name>A0A0M8K9L2_9CHLR</name>
<dbReference type="SMART" id="SM00220">
    <property type="entry name" value="S_TKc"/>
    <property type="match status" value="1"/>
</dbReference>
<dbReference type="Pfam" id="PF00069">
    <property type="entry name" value="Pkinase"/>
    <property type="match status" value="1"/>
</dbReference>
<accession>A0A0M8K9L2</accession>
<evidence type="ECO:0000256" key="8">
    <source>
        <dbReference type="ARBA" id="ARBA00048679"/>
    </source>
</evidence>
<dbReference type="OrthoDB" id="155383at2"/>
<evidence type="ECO:0000256" key="10">
    <source>
        <dbReference type="SAM" id="MobiDB-lite"/>
    </source>
</evidence>
<evidence type="ECO:0000256" key="2">
    <source>
        <dbReference type="ARBA" id="ARBA00022527"/>
    </source>
</evidence>
<dbReference type="SMART" id="SM00564">
    <property type="entry name" value="PQQ"/>
    <property type="match status" value="7"/>
</dbReference>
<dbReference type="CDD" id="cd14014">
    <property type="entry name" value="STKc_PknB_like"/>
    <property type="match status" value="1"/>
</dbReference>
<dbReference type="InterPro" id="IPR011047">
    <property type="entry name" value="Quinoprotein_ADH-like_sf"/>
</dbReference>
<evidence type="ECO:0000256" key="4">
    <source>
        <dbReference type="ARBA" id="ARBA00022741"/>
    </source>
</evidence>
<keyword evidence="4 9" id="KW-0547">Nucleotide-binding</keyword>
<evidence type="ECO:0000256" key="1">
    <source>
        <dbReference type="ARBA" id="ARBA00012513"/>
    </source>
</evidence>
<dbReference type="PROSITE" id="PS50011">
    <property type="entry name" value="PROTEIN_KINASE_DOM"/>
    <property type="match status" value="1"/>
</dbReference>
<dbReference type="SUPFAM" id="SSF50998">
    <property type="entry name" value="Quinoprotein alcohol dehydrogenase-like"/>
    <property type="match status" value="2"/>
</dbReference>
<dbReference type="InterPro" id="IPR011009">
    <property type="entry name" value="Kinase-like_dom_sf"/>
</dbReference>
<keyword evidence="5 12" id="KW-0418">Kinase</keyword>
<evidence type="ECO:0000313" key="14">
    <source>
        <dbReference type="Proteomes" id="UP000037784"/>
    </source>
</evidence>
<dbReference type="InterPro" id="IPR002372">
    <property type="entry name" value="PQQ_rpt_dom"/>
</dbReference>
<dbReference type="Pfam" id="PF13570">
    <property type="entry name" value="Beta-prop_ACSF4"/>
    <property type="match status" value="1"/>
</dbReference>
<comment type="catalytic activity">
    <reaction evidence="8">
        <text>L-seryl-[protein] + ATP = O-phospho-L-seryl-[protein] + ADP + H(+)</text>
        <dbReference type="Rhea" id="RHEA:17989"/>
        <dbReference type="Rhea" id="RHEA-COMP:9863"/>
        <dbReference type="Rhea" id="RHEA-COMP:11604"/>
        <dbReference type="ChEBI" id="CHEBI:15378"/>
        <dbReference type="ChEBI" id="CHEBI:29999"/>
        <dbReference type="ChEBI" id="CHEBI:30616"/>
        <dbReference type="ChEBI" id="CHEBI:83421"/>
        <dbReference type="ChEBI" id="CHEBI:456216"/>
        <dbReference type="EC" id="2.7.11.1"/>
    </reaction>
</comment>
<dbReference type="EC" id="2.7.11.1" evidence="1"/>
<dbReference type="EMBL" id="LGKN01000001">
    <property type="protein sequence ID" value="KPL90229.1"/>
    <property type="molecule type" value="Genomic_DNA"/>
</dbReference>
<keyword evidence="3" id="KW-0808">Transferase</keyword>
<reference evidence="12" key="1">
    <citation type="journal article" date="2015" name="Genome Announc.">
        <title>Draft Genome Sequence of a Heterotrophic Facultative Anaerobic Thermophilic Bacterium, Ardenticatena maritima Strain 110ST.</title>
        <authorList>
            <person name="Kawaichi S."/>
            <person name="Yoshida T."/>
            <person name="Sako Y."/>
            <person name="Nakamura R."/>
        </authorList>
    </citation>
    <scope>NUCLEOTIDE SEQUENCE [LARGE SCALE GENOMIC DNA]</scope>
    <source>
        <strain evidence="12">110S</strain>
    </source>
</reference>
<evidence type="ECO:0000256" key="6">
    <source>
        <dbReference type="ARBA" id="ARBA00022840"/>
    </source>
</evidence>
<dbReference type="RefSeq" id="WP_054494250.1">
    <property type="nucleotide sequence ID" value="NZ_BBZA01000284.1"/>
</dbReference>
<feature type="binding site" evidence="9">
    <location>
        <position position="53"/>
    </location>
    <ligand>
        <name>ATP</name>
        <dbReference type="ChEBI" id="CHEBI:30616"/>
    </ligand>
</feature>
<evidence type="ECO:0000256" key="5">
    <source>
        <dbReference type="ARBA" id="ARBA00022777"/>
    </source>
</evidence>
<dbReference type="Gene3D" id="1.10.510.10">
    <property type="entry name" value="Transferase(Phosphotransferase) domain 1"/>
    <property type="match status" value="1"/>
</dbReference>
<protein>
    <recommendedName>
        <fullName evidence="1">non-specific serine/threonine protein kinase</fullName>
        <ecNumber evidence="1">2.7.11.1</ecNumber>
    </recommendedName>
</protein>
<dbReference type="InterPro" id="IPR015943">
    <property type="entry name" value="WD40/YVTN_repeat-like_dom_sf"/>
</dbReference>
<reference evidence="13 15" key="2">
    <citation type="submission" date="2015-07" db="EMBL/GenBank/DDBJ databases">
        <title>Whole genome sequence of Ardenticatena maritima DSM 23922.</title>
        <authorList>
            <person name="Hemp J."/>
            <person name="Ward L.M."/>
            <person name="Pace L.A."/>
            <person name="Fischer W.W."/>
        </authorList>
    </citation>
    <scope>NUCLEOTIDE SEQUENCE [LARGE SCALE GENOMIC DNA]</scope>
    <source>
        <strain evidence="13 15">110S</strain>
    </source>
</reference>
<evidence type="ECO:0000259" key="11">
    <source>
        <dbReference type="PROSITE" id="PS50011"/>
    </source>
</evidence>